<sequence>MVDLYDVLTECADAALDEISEDGSLPAGTNGPWNDPETPVRNTGHWLQTFLKVYEVTGDDQYYAAGEQALAYLLSSTARPYEKTFHHRKDSEQDRCNGLIGQAWSIEALVAAASVFDRSKPIETAESIFLNHPFDERLAAWKIVDIDGSVVGFDMTFNHQLWFAGAGALLAEHPETSERVEDRVRRFLDELETNMTVHDSGAIKHLLKPEFDVPKYATVFVDGVRRGTAHKMVAGQLRSLFDRSESAESADEWYERAIGYHSFNLYGLGILHEWDPTHEFWESEKFDRALTFATSETFRTCLDGNPYGYPYNCSGIELAYALGEFDAATRSEQQEWLRRQFARTYDPETNALCRNTDDPTTLTARLYEATRLPNVRIPESAL</sequence>
<accession>M0LP63</accession>
<dbReference type="EMBL" id="AOMA01000125">
    <property type="protein sequence ID" value="EMA35337.1"/>
    <property type="molecule type" value="Genomic_DNA"/>
</dbReference>
<comment type="caution">
    <text evidence="1">The sequence shown here is derived from an EMBL/GenBank/DDBJ whole genome shotgun (WGS) entry which is preliminary data.</text>
</comment>
<dbReference type="AlphaFoldDB" id="M0LP63"/>
<dbReference type="InterPro" id="IPR008928">
    <property type="entry name" value="6-hairpin_glycosidase_sf"/>
</dbReference>
<reference evidence="1 2" key="1">
    <citation type="journal article" date="2014" name="PLoS Genet.">
        <title>Phylogenetically driven sequencing of extremely halophilic archaea reveals strategies for static and dynamic osmo-response.</title>
        <authorList>
            <person name="Becker E.A."/>
            <person name="Seitzer P.M."/>
            <person name="Tritt A."/>
            <person name="Larsen D."/>
            <person name="Krusor M."/>
            <person name="Yao A.I."/>
            <person name="Wu D."/>
            <person name="Madern D."/>
            <person name="Eisen J.A."/>
            <person name="Darling A.E."/>
            <person name="Facciotti M.T."/>
        </authorList>
    </citation>
    <scope>NUCLEOTIDE SEQUENCE [LARGE SCALE GENOMIC DNA]</scope>
    <source>
        <strain evidence="1 2">JCM 10879</strain>
    </source>
</reference>
<dbReference type="GO" id="GO:0005975">
    <property type="term" value="P:carbohydrate metabolic process"/>
    <property type="evidence" value="ECO:0007669"/>
    <property type="project" value="InterPro"/>
</dbReference>
<dbReference type="RefSeq" id="WP_006673460.1">
    <property type="nucleotide sequence ID" value="NZ_AOMA01000125.1"/>
</dbReference>
<dbReference type="SUPFAM" id="SSF48208">
    <property type="entry name" value="Six-hairpin glycosidases"/>
    <property type="match status" value="1"/>
</dbReference>
<evidence type="ECO:0000313" key="1">
    <source>
        <dbReference type="EMBL" id="EMA35337.1"/>
    </source>
</evidence>
<name>M0LP63_9EURY</name>
<dbReference type="Proteomes" id="UP000011607">
    <property type="component" value="Unassembled WGS sequence"/>
</dbReference>
<dbReference type="eggNOG" id="arCOG09256">
    <property type="taxonomic scope" value="Archaea"/>
</dbReference>
<organism evidence="1 2">
    <name type="scientific">Halobiforma nitratireducens JCM 10879</name>
    <dbReference type="NCBI Taxonomy" id="1227454"/>
    <lineage>
        <taxon>Archaea</taxon>
        <taxon>Methanobacteriati</taxon>
        <taxon>Methanobacteriota</taxon>
        <taxon>Stenosarchaea group</taxon>
        <taxon>Halobacteria</taxon>
        <taxon>Halobacteriales</taxon>
        <taxon>Natrialbaceae</taxon>
        <taxon>Halobiforma</taxon>
    </lineage>
</organism>
<keyword evidence="2" id="KW-1185">Reference proteome</keyword>
<gene>
    <name evidence="1" type="ORF">C446_12774</name>
</gene>
<evidence type="ECO:0000313" key="2">
    <source>
        <dbReference type="Proteomes" id="UP000011607"/>
    </source>
</evidence>
<proteinExistence type="predicted"/>
<dbReference type="PATRIC" id="fig|1227454.3.peg.2614"/>
<protein>
    <submittedName>
        <fullName evidence="1">Agl cluster protein AglQ</fullName>
    </submittedName>
</protein>